<dbReference type="Gene3D" id="3.40.50.1820">
    <property type="entry name" value="alpha/beta hydrolase"/>
    <property type="match status" value="1"/>
</dbReference>
<dbReference type="Proteomes" id="UP000234585">
    <property type="component" value="Unassembled WGS sequence"/>
</dbReference>
<accession>A0A2I2F4B2</accession>
<dbReference type="GeneID" id="36520915"/>
<sequence length="90" mass="9122">MIRVDDDGRFPAPLQDMITAYAYLLHGLDTPSRILVSGDSCGATRAMGFSATATPTRFSRPGSSSGSSGGVRGAPLAFVPAAGTGVFVTG</sequence>
<dbReference type="RefSeq" id="XP_024669428.1">
    <property type="nucleotide sequence ID" value="XM_024813755.1"/>
</dbReference>
<dbReference type="SUPFAM" id="SSF53474">
    <property type="entry name" value="alpha/beta-Hydrolases"/>
    <property type="match status" value="1"/>
</dbReference>
<dbReference type="OrthoDB" id="2152029at2759"/>
<proteinExistence type="predicted"/>
<organism evidence="1 2">
    <name type="scientific">Aspergillus candidus</name>
    <dbReference type="NCBI Taxonomy" id="41067"/>
    <lineage>
        <taxon>Eukaryota</taxon>
        <taxon>Fungi</taxon>
        <taxon>Dikarya</taxon>
        <taxon>Ascomycota</taxon>
        <taxon>Pezizomycotina</taxon>
        <taxon>Eurotiomycetes</taxon>
        <taxon>Eurotiomycetidae</taxon>
        <taxon>Eurotiales</taxon>
        <taxon>Aspergillaceae</taxon>
        <taxon>Aspergillus</taxon>
        <taxon>Aspergillus subgen. Circumdati</taxon>
    </lineage>
</organism>
<evidence type="ECO:0000313" key="1">
    <source>
        <dbReference type="EMBL" id="PLB35416.1"/>
    </source>
</evidence>
<name>A0A2I2F4B2_ASPCN</name>
<evidence type="ECO:0000313" key="2">
    <source>
        <dbReference type="Proteomes" id="UP000234585"/>
    </source>
</evidence>
<keyword evidence="2" id="KW-1185">Reference proteome</keyword>
<dbReference type="InterPro" id="IPR029058">
    <property type="entry name" value="AB_hydrolase_fold"/>
</dbReference>
<protein>
    <submittedName>
        <fullName evidence="1">Uncharacterized protein</fullName>
    </submittedName>
</protein>
<reference evidence="1 2" key="1">
    <citation type="submission" date="2017-12" db="EMBL/GenBank/DDBJ databases">
        <authorList>
            <consortium name="DOE Joint Genome Institute"/>
            <person name="Haridas S."/>
            <person name="Kjaerbolling I."/>
            <person name="Vesth T.C."/>
            <person name="Frisvad J.C."/>
            <person name="Nybo J.L."/>
            <person name="Theobald S."/>
            <person name="Kuo A."/>
            <person name="Bowyer P."/>
            <person name="Matsuda Y."/>
            <person name="Mondo S."/>
            <person name="Lyhne E.K."/>
            <person name="Kogle M.E."/>
            <person name="Clum A."/>
            <person name="Lipzen A."/>
            <person name="Salamov A."/>
            <person name="Ngan C.Y."/>
            <person name="Daum C."/>
            <person name="Chiniquy J."/>
            <person name="Barry K."/>
            <person name="LaButti K."/>
            <person name="Simmons B.A."/>
            <person name="Magnuson J.K."/>
            <person name="Mortensen U.H."/>
            <person name="Larsen T.O."/>
            <person name="Grigoriev I.V."/>
            <person name="Baker S.E."/>
            <person name="Andersen M.R."/>
            <person name="Nordberg H.P."/>
            <person name="Cantor M.N."/>
            <person name="Hua S.X."/>
        </authorList>
    </citation>
    <scope>NUCLEOTIDE SEQUENCE [LARGE SCALE GENOMIC DNA]</scope>
    <source>
        <strain evidence="1 2">CBS 102.13</strain>
    </source>
</reference>
<dbReference type="AlphaFoldDB" id="A0A2I2F4B2"/>
<gene>
    <name evidence="1" type="ORF">BDW47DRAFT_110553</name>
</gene>
<dbReference type="EMBL" id="KZ559163">
    <property type="protein sequence ID" value="PLB35416.1"/>
    <property type="molecule type" value="Genomic_DNA"/>
</dbReference>